<dbReference type="Gene3D" id="1.20.58.930">
    <property type="match status" value="1"/>
</dbReference>
<protein>
    <recommendedName>
        <fullName evidence="12">Biosynthetic arginine decarboxylase</fullName>
        <shortName evidence="12">ADC</shortName>
        <ecNumber evidence="12">4.1.1.19</ecNumber>
    </recommendedName>
</protein>
<dbReference type="CDD" id="cd06830">
    <property type="entry name" value="PLPDE_III_ADC"/>
    <property type="match status" value="1"/>
</dbReference>
<feature type="active site" description="Proton donor" evidence="14">
    <location>
        <position position="509"/>
    </location>
</feature>
<evidence type="ECO:0000256" key="6">
    <source>
        <dbReference type="ARBA" id="ARBA00022793"/>
    </source>
</evidence>
<evidence type="ECO:0000259" key="17">
    <source>
        <dbReference type="Pfam" id="PF17944"/>
    </source>
</evidence>
<dbReference type="STRING" id="1385515.GCA_000423325_02529"/>
<dbReference type="EC" id="4.1.1.19" evidence="12"/>
<dbReference type="GO" id="GO:0033388">
    <property type="term" value="P:putrescine biosynthetic process from arginine"/>
    <property type="evidence" value="ECO:0007669"/>
    <property type="project" value="TreeGrafter"/>
</dbReference>
<dbReference type="AlphaFoldDB" id="A0A0A0MAP2"/>
<dbReference type="NCBIfam" id="NF003763">
    <property type="entry name" value="PRK05354.1"/>
    <property type="match status" value="1"/>
</dbReference>
<dbReference type="PANTHER" id="PTHR43295:SF9">
    <property type="entry name" value="BIOSYNTHETIC ARGININE DECARBOXYLASE"/>
    <property type="match status" value="1"/>
</dbReference>
<dbReference type="PANTHER" id="PTHR43295">
    <property type="entry name" value="ARGININE DECARBOXYLASE"/>
    <property type="match status" value="1"/>
</dbReference>
<dbReference type="GO" id="GO:0008792">
    <property type="term" value="F:arginine decarboxylase activity"/>
    <property type="evidence" value="ECO:0007669"/>
    <property type="project" value="UniProtKB-UniRule"/>
</dbReference>
<dbReference type="eggNOG" id="COG1166">
    <property type="taxonomic scope" value="Bacteria"/>
</dbReference>
<feature type="modified residue" description="N6-(pyridoxal phosphate)lysine" evidence="12 13">
    <location>
        <position position="100"/>
    </location>
</feature>
<dbReference type="InterPro" id="IPR022653">
    <property type="entry name" value="De-COase2_pyr-phos_BS"/>
</dbReference>
<comment type="catalytic activity">
    <reaction evidence="12">
        <text>L-arginine + H(+) = agmatine + CO2</text>
        <dbReference type="Rhea" id="RHEA:17641"/>
        <dbReference type="ChEBI" id="CHEBI:15378"/>
        <dbReference type="ChEBI" id="CHEBI:16526"/>
        <dbReference type="ChEBI" id="CHEBI:32682"/>
        <dbReference type="ChEBI" id="CHEBI:58145"/>
        <dbReference type="EC" id="4.1.1.19"/>
    </reaction>
</comment>
<dbReference type="Pfam" id="PF17944">
    <property type="entry name" value="Arg_decarbox_C"/>
    <property type="match status" value="1"/>
</dbReference>
<dbReference type="HAMAP" id="MF_01417">
    <property type="entry name" value="SpeA"/>
    <property type="match status" value="1"/>
</dbReference>
<keyword evidence="11 12" id="KW-0456">Lyase</keyword>
<dbReference type="InterPro" id="IPR041128">
    <property type="entry name" value="Arg_decarbox_C"/>
</dbReference>
<evidence type="ECO:0000256" key="11">
    <source>
        <dbReference type="ARBA" id="ARBA00023239"/>
    </source>
</evidence>
<dbReference type="InterPro" id="IPR029066">
    <property type="entry name" value="PLP-binding_barrel"/>
</dbReference>
<comment type="function">
    <text evidence="3 12">Catalyzes the biosynthesis of agmatine from arginine.</text>
</comment>
<feature type="domain" description="Arginine decarboxylase C-terminal helical" evidence="17">
    <location>
        <begin position="587"/>
        <end position="635"/>
    </location>
</feature>
<evidence type="ECO:0000256" key="13">
    <source>
        <dbReference type="PIRSR" id="PIRSR001336-50"/>
    </source>
</evidence>
<evidence type="ECO:0000256" key="12">
    <source>
        <dbReference type="HAMAP-Rule" id="MF_01417"/>
    </source>
</evidence>
<dbReference type="Gene3D" id="3.20.20.10">
    <property type="entry name" value="Alanine racemase"/>
    <property type="match status" value="1"/>
</dbReference>
<name>A0A0A0MAP2_9GAMM</name>
<dbReference type="PRINTS" id="PR01180">
    <property type="entry name" value="ARGDCRBXLASE"/>
</dbReference>
<keyword evidence="19" id="KW-1185">Reference proteome</keyword>
<dbReference type="SUPFAM" id="SSF50621">
    <property type="entry name" value="Alanine racemase C-terminal domain-like"/>
    <property type="match status" value="1"/>
</dbReference>
<dbReference type="Gene3D" id="1.10.287.3440">
    <property type="match status" value="1"/>
</dbReference>
<dbReference type="GO" id="GO:0008295">
    <property type="term" value="P:spermidine biosynthetic process"/>
    <property type="evidence" value="ECO:0007669"/>
    <property type="project" value="UniProtKB-UniRule"/>
</dbReference>
<keyword evidence="9 12" id="KW-0745">Spermidine biosynthesis</keyword>
<dbReference type="RefSeq" id="WP_052106795.1">
    <property type="nucleotide sequence ID" value="NZ_AUHT01000012.1"/>
</dbReference>
<dbReference type="PROSITE" id="PS00878">
    <property type="entry name" value="ODR_DC_2_1"/>
    <property type="match status" value="1"/>
</dbReference>
<evidence type="ECO:0000256" key="4">
    <source>
        <dbReference type="ARBA" id="ARBA00008357"/>
    </source>
</evidence>
<proteinExistence type="inferred from homology"/>
<keyword evidence="5 12" id="KW-0479">Metal-binding</keyword>
<evidence type="ECO:0000256" key="3">
    <source>
        <dbReference type="ARBA" id="ARBA00002257"/>
    </source>
</evidence>
<reference evidence="18 19" key="1">
    <citation type="submission" date="2013-08" db="EMBL/GenBank/DDBJ databases">
        <title>Genomic analysis of Lysobacter defluvii.</title>
        <authorList>
            <person name="Wang Q."/>
            <person name="Wang G."/>
        </authorList>
    </citation>
    <scope>NUCLEOTIDE SEQUENCE [LARGE SCALE GENOMIC DNA]</scope>
    <source>
        <strain evidence="18 19">IMMIB APB-9</strain>
    </source>
</reference>
<comment type="similarity">
    <text evidence="4 12">Belongs to the Orn/Lys/Arg decarboxylase class-II family. SpeA subfamily.</text>
</comment>
<keyword evidence="10 12" id="KW-0620">Polyamine biosynthesis</keyword>
<comment type="cofactor">
    <cofactor evidence="1 12 13">
        <name>pyridoxal 5'-phosphate</name>
        <dbReference type="ChEBI" id="CHEBI:597326"/>
    </cofactor>
</comment>
<dbReference type="Proteomes" id="UP000030003">
    <property type="component" value="Unassembled WGS sequence"/>
</dbReference>
<comment type="caution">
    <text evidence="12">Lacks conserved residue(s) required for the propagation of feature annotation.</text>
</comment>
<evidence type="ECO:0000256" key="14">
    <source>
        <dbReference type="PIRSR" id="PIRSR600183-50"/>
    </source>
</evidence>
<dbReference type="UniPathway" id="UPA00186">
    <property type="reaction ID" value="UER00284"/>
</dbReference>
<evidence type="ECO:0000256" key="10">
    <source>
        <dbReference type="ARBA" id="ARBA00023115"/>
    </source>
</evidence>
<evidence type="ECO:0000256" key="8">
    <source>
        <dbReference type="ARBA" id="ARBA00022898"/>
    </source>
</evidence>
<dbReference type="SUPFAM" id="SSF51419">
    <property type="entry name" value="PLP-binding barrel"/>
    <property type="match status" value="1"/>
</dbReference>
<dbReference type="Pfam" id="PF02784">
    <property type="entry name" value="Orn_Arg_deC_N"/>
    <property type="match status" value="1"/>
</dbReference>
<comment type="caution">
    <text evidence="18">The sequence shown here is derived from an EMBL/GenBank/DDBJ whole genome shotgun (WGS) entry which is preliminary data.</text>
</comment>
<dbReference type="PIRSF" id="PIRSF001336">
    <property type="entry name" value="Arg_decrbxlase"/>
    <property type="match status" value="1"/>
</dbReference>
<comment type="pathway">
    <text evidence="12">Amine and polyamine biosynthesis; agmatine biosynthesis; agmatine from L-arginine: step 1/1.</text>
</comment>
<keyword evidence="6 12" id="KW-0210">Decarboxylase</keyword>
<sequence>MTDWSPDQARQTYSVPYWSEGYYDVDDAGRVVVRPRGDGGPSVALAEVVERARGNGAKLPLLVRFPDVLGDRLRRLQGAFANAMEESEYTGGYTAVYPIKVNQHAGVAGMLAAHGHDAVAGAPATPAGTAFGLEAGSKPELMAVLALSRPGGLIVCNGYKDREYIRLALIGRKLGLETFIVIEKPSELPLVLEEARALGVEPGLGVRMRLATLGAGKWQNSGGDKAKFGLSPRQLLDLWKQLRDSGMGHCLQLLHFHMGSQISNVRDIAGGMREATRYLVELSALGAKLRYMDVGGGLGVDYEGTRSRSECSINYSVDQYALNIVQPLSAACAEHGLEPPRIVTECGRAMTAHHAVLIANVSEVEQAPHGRVPDVHDDEPQVIRQLREIHAELGHRPPVELFHEAAHFHSEGLAAYALGQIDLVHRARIDDLFYLVAHEVRARLDPGEKGHQSVLDELNQRLVDKYFVNFSVFESMPDVWAIGQVFPIMPIDRLDRRPDRRGVIKDLTCDSDGRIDVYVEDEGLDTSMPLHSIAHGESYCLGFFLVGAYQEILGDIHNLFGDTDAVEARIDGDGVRITQQRRGDTADVMLDYVGYKLDDLRRAYRGRIAQADLAPDEAARLEQALEAGLTSYTYLEDRPVRRDATAPAGGAK</sequence>
<dbReference type="FunFam" id="3.20.20.10:FF:000001">
    <property type="entry name" value="Biosynthetic arginine decarboxylase"/>
    <property type="match status" value="1"/>
</dbReference>
<evidence type="ECO:0000313" key="18">
    <source>
        <dbReference type="EMBL" id="KGO98326.1"/>
    </source>
</evidence>
<dbReference type="GO" id="GO:0006527">
    <property type="term" value="P:L-arginine catabolic process"/>
    <property type="evidence" value="ECO:0007669"/>
    <property type="project" value="InterPro"/>
</dbReference>
<dbReference type="GO" id="GO:0046872">
    <property type="term" value="F:metal ion binding"/>
    <property type="evidence" value="ECO:0007669"/>
    <property type="project" value="UniProtKB-KW"/>
</dbReference>
<dbReference type="InterPro" id="IPR040634">
    <property type="entry name" value="Arg_decarb_HB"/>
</dbReference>
<dbReference type="InterPro" id="IPR000183">
    <property type="entry name" value="Orn/DAP/Arg_de-COase"/>
</dbReference>
<dbReference type="InterPro" id="IPR009006">
    <property type="entry name" value="Ala_racemase/Decarboxylase_C"/>
</dbReference>
<evidence type="ECO:0000256" key="2">
    <source>
        <dbReference type="ARBA" id="ARBA00001946"/>
    </source>
</evidence>
<dbReference type="Pfam" id="PF17810">
    <property type="entry name" value="Arg_decarb_HB"/>
    <property type="match status" value="1"/>
</dbReference>
<organism evidence="18 19">
    <name type="scientific">Lysobacter defluvii IMMIB APB-9 = DSM 18482</name>
    <dbReference type="NCBI Taxonomy" id="1385515"/>
    <lineage>
        <taxon>Bacteria</taxon>
        <taxon>Pseudomonadati</taxon>
        <taxon>Pseudomonadota</taxon>
        <taxon>Gammaproteobacteria</taxon>
        <taxon>Lysobacterales</taxon>
        <taxon>Lysobacteraceae</taxon>
        <taxon>Novilysobacter</taxon>
    </lineage>
</organism>
<dbReference type="Gene3D" id="2.40.37.10">
    <property type="entry name" value="Lyase, Ornithine Decarboxylase, Chain A, domain 1"/>
    <property type="match status" value="1"/>
</dbReference>
<evidence type="ECO:0000256" key="9">
    <source>
        <dbReference type="ARBA" id="ARBA00023066"/>
    </source>
</evidence>
<dbReference type="InterPro" id="IPR022644">
    <property type="entry name" value="De-COase2_N"/>
</dbReference>
<dbReference type="NCBIfam" id="TIGR01273">
    <property type="entry name" value="speA"/>
    <property type="match status" value="1"/>
</dbReference>
<comment type="cofactor">
    <cofactor evidence="2 12">
        <name>Mg(2+)</name>
        <dbReference type="ChEBI" id="CHEBI:18420"/>
    </cofactor>
</comment>
<gene>
    <name evidence="12" type="primary">speA</name>
    <name evidence="18" type="ORF">N791_02910</name>
</gene>
<dbReference type="OrthoDB" id="9802658at2"/>
<evidence type="ECO:0000256" key="1">
    <source>
        <dbReference type="ARBA" id="ARBA00001933"/>
    </source>
</evidence>
<evidence type="ECO:0000256" key="5">
    <source>
        <dbReference type="ARBA" id="ARBA00022723"/>
    </source>
</evidence>
<keyword evidence="7 12" id="KW-0460">Magnesium</keyword>
<dbReference type="PRINTS" id="PR01179">
    <property type="entry name" value="ODADCRBXLASE"/>
</dbReference>
<evidence type="ECO:0000259" key="15">
    <source>
        <dbReference type="Pfam" id="PF02784"/>
    </source>
</evidence>
<evidence type="ECO:0000256" key="7">
    <source>
        <dbReference type="ARBA" id="ARBA00022842"/>
    </source>
</evidence>
<accession>A0A0A0MAP2</accession>
<dbReference type="InterPro" id="IPR002985">
    <property type="entry name" value="Arg_decrbxlase"/>
</dbReference>
<keyword evidence="8 12" id="KW-0663">Pyridoxal phosphate</keyword>
<feature type="domain" description="Arginine decarboxylase helical bundle" evidence="16">
    <location>
        <begin position="377"/>
        <end position="459"/>
    </location>
</feature>
<evidence type="ECO:0000259" key="16">
    <source>
        <dbReference type="Pfam" id="PF17810"/>
    </source>
</evidence>
<feature type="domain" description="Orn/DAP/Arg decarboxylase 2 N-terminal" evidence="15">
    <location>
        <begin position="92"/>
        <end position="352"/>
    </location>
</feature>
<dbReference type="EMBL" id="AVBH01000096">
    <property type="protein sequence ID" value="KGO98326.1"/>
    <property type="molecule type" value="Genomic_DNA"/>
</dbReference>
<evidence type="ECO:0000313" key="19">
    <source>
        <dbReference type="Proteomes" id="UP000030003"/>
    </source>
</evidence>